<protein>
    <submittedName>
        <fullName evidence="4">DUF1553 domain-containing protein</fullName>
    </submittedName>
</protein>
<evidence type="ECO:0000313" key="5">
    <source>
        <dbReference type="Proteomes" id="UP000316614"/>
    </source>
</evidence>
<dbReference type="Pfam" id="PF07587">
    <property type="entry name" value="PSD1"/>
    <property type="match status" value="1"/>
</dbReference>
<dbReference type="GO" id="GO:0009055">
    <property type="term" value="F:electron transfer activity"/>
    <property type="evidence" value="ECO:0007669"/>
    <property type="project" value="InterPro"/>
</dbReference>
<dbReference type="Pfam" id="PF07635">
    <property type="entry name" value="PSCyt1"/>
    <property type="match status" value="1"/>
</dbReference>
<dbReference type="SUPFAM" id="SSF46626">
    <property type="entry name" value="Cytochrome c"/>
    <property type="match status" value="1"/>
</dbReference>
<gene>
    <name evidence="4" type="ORF">FKX85_18390</name>
</gene>
<evidence type="ECO:0000259" key="2">
    <source>
        <dbReference type="Pfam" id="PF07587"/>
    </source>
</evidence>
<dbReference type="PANTHER" id="PTHR35889">
    <property type="entry name" value="CYCLOINULO-OLIGOSACCHARIDE FRUCTANOTRANSFERASE-RELATED"/>
    <property type="match status" value="1"/>
</dbReference>
<keyword evidence="5" id="KW-1185">Reference proteome</keyword>
<name>A0A514CM64_9BACT</name>
<dbReference type="InterPro" id="IPR011429">
    <property type="entry name" value="Cyt_c_Planctomycete-type"/>
</dbReference>
<dbReference type="OrthoDB" id="1450284at2"/>
<evidence type="ECO:0000259" key="3">
    <source>
        <dbReference type="Pfam" id="PF07635"/>
    </source>
</evidence>
<dbReference type="KEGG" id="echi:FKX85_18390"/>
<dbReference type="EMBL" id="CP041253">
    <property type="protein sequence ID" value="QDH80906.1"/>
    <property type="molecule type" value="Genomic_DNA"/>
</dbReference>
<accession>A0A514CM64</accession>
<evidence type="ECO:0000259" key="1">
    <source>
        <dbReference type="Pfam" id="PF07583"/>
    </source>
</evidence>
<dbReference type="Proteomes" id="UP000316614">
    <property type="component" value="Chromosome"/>
</dbReference>
<dbReference type="InterPro" id="IPR022655">
    <property type="entry name" value="DUF1553"/>
</dbReference>
<feature type="domain" description="DUF1549" evidence="1">
    <location>
        <begin position="162"/>
        <end position="367"/>
    </location>
</feature>
<dbReference type="InterPro" id="IPR011444">
    <property type="entry name" value="DUF1549"/>
</dbReference>
<dbReference type="Pfam" id="PF07583">
    <property type="entry name" value="PSCyt2"/>
    <property type="match status" value="1"/>
</dbReference>
<dbReference type="PANTHER" id="PTHR35889:SF3">
    <property type="entry name" value="F-BOX DOMAIN-CONTAINING PROTEIN"/>
    <property type="match status" value="1"/>
</dbReference>
<evidence type="ECO:0000313" key="4">
    <source>
        <dbReference type="EMBL" id="QDH80906.1"/>
    </source>
</evidence>
<dbReference type="RefSeq" id="WP_141616126.1">
    <property type="nucleotide sequence ID" value="NZ_CP041253.1"/>
</dbReference>
<reference evidence="4 5" key="1">
    <citation type="submission" date="2019-06" db="EMBL/GenBank/DDBJ databases">
        <title>Echinicola alkalisoli sp. nov. isolated from saline soil.</title>
        <authorList>
            <person name="Sun J.-Q."/>
            <person name="Xu L."/>
        </authorList>
    </citation>
    <scope>NUCLEOTIDE SEQUENCE [LARGE SCALE GENOMIC DNA]</scope>
    <source>
        <strain evidence="4 5">LN3S3</strain>
    </source>
</reference>
<dbReference type="InterPro" id="IPR036909">
    <property type="entry name" value="Cyt_c-like_dom_sf"/>
</dbReference>
<proteinExistence type="predicted"/>
<feature type="domain" description="Cytochrome C Planctomycete-type" evidence="3">
    <location>
        <begin position="51"/>
        <end position="113"/>
    </location>
</feature>
<dbReference type="GO" id="GO:0020037">
    <property type="term" value="F:heme binding"/>
    <property type="evidence" value="ECO:0007669"/>
    <property type="project" value="InterPro"/>
</dbReference>
<feature type="domain" description="DUF1553" evidence="2">
    <location>
        <begin position="457"/>
        <end position="716"/>
    </location>
</feature>
<dbReference type="PROSITE" id="PS51257">
    <property type="entry name" value="PROKAR_LIPOPROTEIN"/>
    <property type="match status" value="1"/>
</dbReference>
<sequence length="771" mass="87771">MRLTSSFIVICSVVLGLLISCQSADTKEKRLRSSDQISYNFHVRPILSDKCFACHGPDENKREAGLRLDTEEGAYAALKDDPSQHVIVPGEPEASLVFQKITSENPAELMPPPASNLKLNPDEIAILKKWIEQGAVYEPHWAFVPPEKPALPAAEEEWTKNEIDFFTLARMEEKGLSPNKQAENQTLTKRLSLDITGLPPSPAMLEKYKEMDELGYEALVDELLAKKAFGEKLAVLWMDVSRYSDSYGYQDDEIRTQWPYRDWVIHAFNENMPYDKFLTWQLAGDMLPNATKEQILATAFNRNHKITEEGGVINEEYRVTYVLDKTNTFSKGILGITMECAQCHDHKYDPFSQENYYQLYAFFNNTPEKGFEGDVANSKPAKTPILWIDQKDLSREGILDYINHQDTSKVMVSVMEELDTLRKTYVLDRGVYDAPTTEVRPNTPNSIMPFEEELPKNRLGLAKWTTDEENPLTARVFVNLIWQEIFGHGIVKSAGDFGMQGDLPTHPMLLDWLAVDFMENGWDIKRLVKQVFMSATYRQNSEIEERERLKDPENLYLARASRLRLTAESIQDLVLASSGLLNTEIGGPSIKPYQPDGLWEAATSGRGSLAKYVQDKGEDLYRRGLYHFIKLTVPPPKAIIFDASNRDICEMTRGRTNTPLQALVMLNDPFVLEASRVMASQIEKENLSPEEGVAWAFKKIVCRDIKAEEKTLLINYFEEEKKRFEEKPALVKVSMEVGEKPLKEPTITPDAAAMMQVIVTIYNLEETITKI</sequence>
<dbReference type="AlphaFoldDB" id="A0A514CM64"/>
<organism evidence="4 5">
    <name type="scientific">Echinicola soli</name>
    <dbReference type="NCBI Taxonomy" id="2591634"/>
    <lineage>
        <taxon>Bacteria</taxon>
        <taxon>Pseudomonadati</taxon>
        <taxon>Bacteroidota</taxon>
        <taxon>Cytophagia</taxon>
        <taxon>Cytophagales</taxon>
        <taxon>Cyclobacteriaceae</taxon>
        <taxon>Echinicola</taxon>
    </lineage>
</organism>